<evidence type="ECO:0000259" key="2">
    <source>
        <dbReference type="Pfam" id="PF08593"/>
    </source>
</evidence>
<name>A0A284S522_ARMOS</name>
<protein>
    <recommendedName>
        <fullName evidence="2">Mug135-like C-terminal domain-containing protein</fullName>
    </recommendedName>
</protein>
<evidence type="ECO:0000256" key="1">
    <source>
        <dbReference type="ARBA" id="ARBA00005788"/>
    </source>
</evidence>
<evidence type="ECO:0000313" key="3">
    <source>
        <dbReference type="EMBL" id="SJL16114.1"/>
    </source>
</evidence>
<comment type="similarity">
    <text evidence="1">Belongs to the UPF0612 family.</text>
</comment>
<gene>
    <name evidence="3" type="ORF">ARMOST_19632</name>
</gene>
<dbReference type="InterPro" id="IPR013902">
    <property type="entry name" value="Mug135-like_C"/>
</dbReference>
<accession>A0A284S522</accession>
<keyword evidence="4" id="KW-1185">Reference proteome</keyword>
<evidence type="ECO:0000313" key="4">
    <source>
        <dbReference type="Proteomes" id="UP000219338"/>
    </source>
</evidence>
<sequence length="135" mass="15513">MPQNNRSRRTRTRRPDPGPNWIEGLQQFIRIGSAVRDARWHNRRCGDGSSSPYEVVPFVYLAEDPENRRITLLPELRTAQDIRNLDDDQLNSYLTGYLLGGWGCASRKAKLTRLCEHIGCRAAVFTLLGKKVYPR</sequence>
<dbReference type="Proteomes" id="UP000219338">
    <property type="component" value="Unassembled WGS sequence"/>
</dbReference>
<organism evidence="3 4">
    <name type="scientific">Armillaria ostoyae</name>
    <name type="common">Armillaria root rot fungus</name>
    <dbReference type="NCBI Taxonomy" id="47428"/>
    <lineage>
        <taxon>Eukaryota</taxon>
        <taxon>Fungi</taxon>
        <taxon>Dikarya</taxon>
        <taxon>Basidiomycota</taxon>
        <taxon>Agaricomycotina</taxon>
        <taxon>Agaricomycetes</taxon>
        <taxon>Agaricomycetidae</taxon>
        <taxon>Agaricales</taxon>
        <taxon>Marasmiineae</taxon>
        <taxon>Physalacriaceae</taxon>
        <taxon>Armillaria</taxon>
    </lineage>
</organism>
<proteinExistence type="inferred from homology"/>
<dbReference type="OrthoDB" id="2965212at2759"/>
<feature type="domain" description="Mug135-like C-terminal" evidence="2">
    <location>
        <begin position="41"/>
        <end position="121"/>
    </location>
</feature>
<dbReference type="EMBL" id="FUEG01000033">
    <property type="protein sequence ID" value="SJL16114.1"/>
    <property type="molecule type" value="Genomic_DNA"/>
</dbReference>
<reference evidence="4" key="1">
    <citation type="journal article" date="2017" name="Nat. Ecol. Evol.">
        <title>Genome expansion and lineage-specific genetic innovations in the forest pathogenic fungi Armillaria.</title>
        <authorList>
            <person name="Sipos G."/>
            <person name="Prasanna A.N."/>
            <person name="Walter M.C."/>
            <person name="O'Connor E."/>
            <person name="Balint B."/>
            <person name="Krizsan K."/>
            <person name="Kiss B."/>
            <person name="Hess J."/>
            <person name="Varga T."/>
            <person name="Slot J."/>
            <person name="Riley R."/>
            <person name="Boka B."/>
            <person name="Rigling D."/>
            <person name="Barry K."/>
            <person name="Lee J."/>
            <person name="Mihaltcheva S."/>
            <person name="LaButti K."/>
            <person name="Lipzen A."/>
            <person name="Waldron R."/>
            <person name="Moloney N.M."/>
            <person name="Sperisen C."/>
            <person name="Kredics L."/>
            <person name="Vagvoelgyi C."/>
            <person name="Patrignani A."/>
            <person name="Fitzpatrick D."/>
            <person name="Nagy I."/>
            <person name="Doyle S."/>
            <person name="Anderson J.B."/>
            <person name="Grigoriev I.V."/>
            <person name="Gueldener U."/>
            <person name="Muensterkoetter M."/>
            <person name="Nagy L.G."/>
        </authorList>
    </citation>
    <scope>NUCLEOTIDE SEQUENCE [LARGE SCALE GENOMIC DNA]</scope>
    <source>
        <strain evidence="4">C18/9</strain>
    </source>
</reference>
<dbReference type="Pfam" id="PF08593">
    <property type="entry name" value="Mug135_C"/>
    <property type="match status" value="1"/>
</dbReference>
<dbReference type="OMA" id="CEHIGCR"/>
<dbReference type="AlphaFoldDB" id="A0A284S522"/>